<keyword evidence="6" id="KW-0456">Lyase</keyword>
<dbReference type="UniPathway" id="UPA00619">
    <property type="reaction ID" value="UER00675"/>
</dbReference>
<dbReference type="PROSITE" id="PS00934">
    <property type="entry name" value="GLYOXALASE_I_1"/>
    <property type="match status" value="1"/>
</dbReference>
<keyword evidence="4 12" id="KW-0479">Metal-binding</keyword>
<evidence type="ECO:0000313" key="16">
    <source>
        <dbReference type="Proteomes" id="UP000663860"/>
    </source>
</evidence>
<dbReference type="EMBL" id="CAJNOE010001010">
    <property type="protein sequence ID" value="CAF1373715.1"/>
    <property type="molecule type" value="Genomic_DNA"/>
</dbReference>
<dbReference type="Gene3D" id="3.10.180.10">
    <property type="entry name" value="2,3-Dihydroxybiphenyl 1,2-Dioxygenase, domain 1"/>
    <property type="match status" value="1"/>
</dbReference>
<evidence type="ECO:0000256" key="7">
    <source>
        <dbReference type="ARBA" id="ARBA00030291"/>
    </source>
</evidence>
<dbReference type="InterPro" id="IPR037523">
    <property type="entry name" value="VOC_core"/>
</dbReference>
<evidence type="ECO:0000313" key="14">
    <source>
        <dbReference type="EMBL" id="CAF1373715.1"/>
    </source>
</evidence>
<evidence type="ECO:0000256" key="6">
    <source>
        <dbReference type="ARBA" id="ARBA00023239"/>
    </source>
</evidence>
<evidence type="ECO:0000256" key="3">
    <source>
        <dbReference type="ARBA" id="ARBA00012081"/>
    </source>
</evidence>
<evidence type="ECO:0000256" key="12">
    <source>
        <dbReference type="PIRSR" id="PIRSR604361-3"/>
    </source>
</evidence>
<comment type="cofactor">
    <cofactor evidence="12">
        <name>Zn(2+)</name>
        <dbReference type="ChEBI" id="CHEBI:29105"/>
    </cofactor>
    <text evidence="12">Binds 1 zinc ion per subunit. In the homodimer, two zinc ions are bound between subunits.</text>
</comment>
<evidence type="ECO:0000256" key="1">
    <source>
        <dbReference type="ARBA" id="ARBA00005008"/>
    </source>
</evidence>
<dbReference type="PROSITE" id="PS51819">
    <property type="entry name" value="VOC"/>
    <property type="match status" value="1"/>
</dbReference>
<evidence type="ECO:0000256" key="2">
    <source>
        <dbReference type="ARBA" id="ARBA00010363"/>
    </source>
</evidence>
<comment type="pathway">
    <text evidence="1">Secondary metabolite metabolism; methylglyoxal degradation; (R)-lactate from methylglyoxal: step 1/2.</text>
</comment>
<dbReference type="InterPro" id="IPR029068">
    <property type="entry name" value="Glyas_Bleomycin-R_OHBP_Dase"/>
</dbReference>
<dbReference type="InterPro" id="IPR004361">
    <property type="entry name" value="Glyoxalase_1"/>
</dbReference>
<evidence type="ECO:0000256" key="9">
    <source>
        <dbReference type="ARBA" id="ARBA00032460"/>
    </source>
</evidence>
<protein>
    <recommendedName>
        <fullName evidence="3">lactoylglutathione lyase</fullName>
        <ecNumber evidence="3">4.4.1.5</ecNumber>
    </recommendedName>
    <alternativeName>
        <fullName evidence="8">Aldoketomutase</fullName>
    </alternativeName>
    <alternativeName>
        <fullName evidence="7">Ketone-aldehyde mutase</fullName>
    </alternativeName>
    <alternativeName>
        <fullName evidence="9">Methylglyoxalase</fullName>
    </alternativeName>
    <alternativeName>
        <fullName evidence="10">S-D-lactoylglutathione methylglyoxal lyase</fullName>
    </alternativeName>
</protein>
<accession>A0A815J9E0</accession>
<evidence type="ECO:0000259" key="13">
    <source>
        <dbReference type="PROSITE" id="PS51819"/>
    </source>
</evidence>
<feature type="binding site" evidence="12">
    <location>
        <position position="186"/>
    </location>
    <ligand>
        <name>Zn(2+)</name>
        <dbReference type="ChEBI" id="CHEBI:29105"/>
        <note>ligand shared between dimeric partners</note>
    </ligand>
</feature>
<feature type="binding site" evidence="12">
    <location>
        <position position="232"/>
    </location>
    <ligand>
        <name>Zn(2+)</name>
        <dbReference type="ChEBI" id="CHEBI:29105"/>
        <note>ligand shared between dimeric partners</note>
    </ligand>
</feature>
<proteinExistence type="inferred from homology"/>
<comment type="similarity">
    <text evidence="2">Belongs to the glyoxalase I family.</text>
</comment>
<name>A0A815J9E0_9BILA</name>
<evidence type="ECO:0000256" key="11">
    <source>
        <dbReference type="PIRSR" id="PIRSR604361-1"/>
    </source>
</evidence>
<feature type="active site" description="Proton donor/acceptor" evidence="11">
    <location>
        <position position="232"/>
    </location>
</feature>
<dbReference type="InterPro" id="IPR004360">
    <property type="entry name" value="Glyas_Fos-R_dOase_dom"/>
</dbReference>
<dbReference type="EMBL" id="CAJOBB010002064">
    <property type="protein sequence ID" value="CAF3934525.1"/>
    <property type="molecule type" value="Genomic_DNA"/>
</dbReference>
<dbReference type="InterPro" id="IPR018146">
    <property type="entry name" value="Glyoxalase_1_CS"/>
</dbReference>
<evidence type="ECO:0000256" key="5">
    <source>
        <dbReference type="ARBA" id="ARBA00022833"/>
    </source>
</evidence>
<evidence type="ECO:0000313" key="15">
    <source>
        <dbReference type="EMBL" id="CAF3934525.1"/>
    </source>
</evidence>
<feature type="domain" description="VOC" evidence="13">
    <location>
        <begin position="86"/>
        <end position="236"/>
    </location>
</feature>
<dbReference type="SUPFAM" id="SSF54593">
    <property type="entry name" value="Glyoxalase/Bleomycin resistance protein/Dihydroxybiphenyl dioxygenase"/>
    <property type="match status" value="1"/>
</dbReference>
<dbReference type="Pfam" id="PF00903">
    <property type="entry name" value="Glyoxalase"/>
    <property type="match status" value="1"/>
</dbReference>
<reference evidence="14" key="1">
    <citation type="submission" date="2021-02" db="EMBL/GenBank/DDBJ databases">
        <authorList>
            <person name="Nowell W R."/>
        </authorList>
    </citation>
    <scope>NUCLEOTIDE SEQUENCE</scope>
</reference>
<dbReference type="PANTHER" id="PTHR10374:SF30">
    <property type="entry name" value="LACTOYLGLUTATHIONE LYASE"/>
    <property type="match status" value="1"/>
</dbReference>
<dbReference type="CDD" id="cd07233">
    <property type="entry name" value="GlxI_Zn"/>
    <property type="match status" value="1"/>
</dbReference>
<sequence length="246" mass="27734">MGSGFSDMIGIETAGTELADALKVAEANATGELRNVMLTGINYVKSFTPNQFVLKKKMSNLPDNYQPLDPHSLPTGPLDTTTSSYGLSHTMIRIKDPHVSLDFYTRILGMTLVRVMSMPAGKFTNYFLCYPQSEVPDRDNHDQLMKWLWQQQGILELCHNWGTELPESDFQGYKSGNEPEHKGFGHICVFVDDLHKACGRFTTLGVRFKKRPEDGQMKHIAFILDPDGYWIEIIQNGSGDKETPKQ</sequence>
<dbReference type="GO" id="GO:0004462">
    <property type="term" value="F:lactoylglutathione lyase activity"/>
    <property type="evidence" value="ECO:0007669"/>
    <property type="project" value="UniProtKB-EC"/>
</dbReference>
<comment type="caution">
    <text evidence="14">The sequence shown here is derived from an EMBL/GenBank/DDBJ whole genome shotgun (WGS) entry which is preliminary data.</text>
</comment>
<gene>
    <name evidence="14" type="ORF">IZO911_LOCUS38009</name>
    <name evidence="15" type="ORF">KXQ929_LOCUS24662</name>
</gene>
<evidence type="ECO:0000256" key="4">
    <source>
        <dbReference type="ARBA" id="ARBA00022723"/>
    </source>
</evidence>
<dbReference type="Proteomes" id="UP000663868">
    <property type="component" value="Unassembled WGS sequence"/>
</dbReference>
<dbReference type="AlphaFoldDB" id="A0A815J9E0"/>
<evidence type="ECO:0000256" key="8">
    <source>
        <dbReference type="ARBA" id="ARBA00030892"/>
    </source>
</evidence>
<feature type="binding site" evidence="12">
    <location>
        <position position="156"/>
    </location>
    <ligand>
        <name>Zn(2+)</name>
        <dbReference type="ChEBI" id="CHEBI:29105"/>
        <note>ligand shared between dimeric partners</note>
    </ligand>
</feature>
<keyword evidence="5 12" id="KW-0862">Zinc</keyword>
<evidence type="ECO:0000256" key="10">
    <source>
        <dbReference type="ARBA" id="ARBA00033298"/>
    </source>
</evidence>
<dbReference type="Proteomes" id="UP000663860">
    <property type="component" value="Unassembled WGS sequence"/>
</dbReference>
<dbReference type="PANTHER" id="PTHR10374">
    <property type="entry name" value="LACTOYLGLUTATHIONE LYASE GLYOXALASE I"/>
    <property type="match status" value="1"/>
</dbReference>
<dbReference type="EC" id="4.4.1.5" evidence="3"/>
<organism evidence="14 16">
    <name type="scientific">Adineta steineri</name>
    <dbReference type="NCBI Taxonomy" id="433720"/>
    <lineage>
        <taxon>Eukaryota</taxon>
        <taxon>Metazoa</taxon>
        <taxon>Spiralia</taxon>
        <taxon>Gnathifera</taxon>
        <taxon>Rotifera</taxon>
        <taxon>Eurotatoria</taxon>
        <taxon>Bdelloidea</taxon>
        <taxon>Adinetida</taxon>
        <taxon>Adinetidae</taxon>
        <taxon>Adineta</taxon>
    </lineage>
</organism>
<dbReference type="GO" id="GO:0046872">
    <property type="term" value="F:metal ion binding"/>
    <property type="evidence" value="ECO:0007669"/>
    <property type="project" value="UniProtKB-KW"/>
</dbReference>
<dbReference type="NCBIfam" id="TIGR00068">
    <property type="entry name" value="glyox_I"/>
    <property type="match status" value="1"/>
</dbReference>